<dbReference type="Gene3D" id="3.40.960.10">
    <property type="entry name" value="VSR Endonuclease"/>
    <property type="match status" value="1"/>
</dbReference>
<keyword evidence="3" id="KW-1185">Reference proteome</keyword>
<reference evidence="3" key="1">
    <citation type="journal article" date="2019" name="Int. J. Syst. Evol. Microbiol.">
        <title>The Global Catalogue of Microorganisms (GCM) 10K type strain sequencing project: providing services to taxonomists for standard genome sequencing and annotation.</title>
        <authorList>
            <consortium name="The Broad Institute Genomics Platform"/>
            <consortium name="The Broad Institute Genome Sequencing Center for Infectious Disease"/>
            <person name="Wu L."/>
            <person name="Ma J."/>
        </authorList>
    </citation>
    <scope>NUCLEOTIDE SEQUENCE [LARGE SCALE GENOMIC DNA]</scope>
    <source>
        <strain evidence="3">KCTC 42964</strain>
    </source>
</reference>
<keyword evidence="2" id="KW-0255">Endonuclease</keyword>
<organism evidence="2 3">
    <name type="scientific">Marinibaculum pumilum</name>
    <dbReference type="NCBI Taxonomy" id="1766165"/>
    <lineage>
        <taxon>Bacteria</taxon>
        <taxon>Pseudomonadati</taxon>
        <taxon>Pseudomonadota</taxon>
        <taxon>Alphaproteobacteria</taxon>
        <taxon>Rhodospirillales</taxon>
        <taxon>Rhodospirillaceae</taxon>
        <taxon>Marinibaculum</taxon>
    </lineage>
</organism>
<evidence type="ECO:0000259" key="1">
    <source>
        <dbReference type="Pfam" id="PF18741"/>
    </source>
</evidence>
<accession>A0ABV7L423</accession>
<gene>
    <name evidence="2" type="ORF">ACFOGJ_19150</name>
</gene>
<dbReference type="Pfam" id="PF18741">
    <property type="entry name" value="MTES_1575"/>
    <property type="match status" value="1"/>
</dbReference>
<dbReference type="GO" id="GO:0004519">
    <property type="term" value="F:endonuclease activity"/>
    <property type="evidence" value="ECO:0007669"/>
    <property type="project" value="UniProtKB-KW"/>
</dbReference>
<sequence>MPSREEDGVSIDGDRWDQTPEFAAMIQRYSLNAQQRAAEEFSRLVSHMTPRCRSPSEFRLLLALIDALGDISDFEISWMNGDGRFELEPWRYIDCMYAYCNAQVGSFIADFLFEFDYMDQRAFVVVECDGHKFHERTKEQARRDRSRDRWMTSKGIKILRFTGSEIYRDADRCANEVVNLLMKVYGEVTEGFSPHRTGNS</sequence>
<dbReference type="RefSeq" id="WP_379903500.1">
    <property type="nucleotide sequence ID" value="NZ_JBHRTR010000031.1"/>
</dbReference>
<dbReference type="EMBL" id="JBHRTR010000031">
    <property type="protein sequence ID" value="MFC3229373.1"/>
    <property type="molecule type" value="Genomic_DNA"/>
</dbReference>
<dbReference type="SUPFAM" id="SSF52980">
    <property type="entry name" value="Restriction endonuclease-like"/>
    <property type="match status" value="1"/>
</dbReference>
<keyword evidence="2" id="KW-0378">Hydrolase</keyword>
<keyword evidence="2" id="KW-0540">Nuclease</keyword>
<feature type="domain" description="Restriction endonuclease type II-like" evidence="1">
    <location>
        <begin position="102"/>
        <end position="180"/>
    </location>
</feature>
<dbReference type="InterPro" id="IPR049468">
    <property type="entry name" value="Restrct_endonuc-II-like_dom"/>
</dbReference>
<protein>
    <submittedName>
        <fullName evidence="2">Endonuclease domain-containing protein</fullName>
    </submittedName>
</protein>
<comment type="caution">
    <text evidence="2">The sequence shown here is derived from an EMBL/GenBank/DDBJ whole genome shotgun (WGS) entry which is preliminary data.</text>
</comment>
<dbReference type="InterPro" id="IPR011335">
    <property type="entry name" value="Restrct_endonuc-II-like"/>
</dbReference>
<dbReference type="Proteomes" id="UP001595528">
    <property type="component" value="Unassembled WGS sequence"/>
</dbReference>
<name>A0ABV7L423_9PROT</name>
<evidence type="ECO:0000313" key="2">
    <source>
        <dbReference type="EMBL" id="MFC3229373.1"/>
    </source>
</evidence>
<proteinExistence type="predicted"/>
<evidence type="ECO:0000313" key="3">
    <source>
        <dbReference type="Proteomes" id="UP001595528"/>
    </source>
</evidence>